<keyword evidence="6" id="KW-1185">Reference proteome</keyword>
<dbReference type="InterPro" id="IPR012338">
    <property type="entry name" value="Beta-lactam/transpept-like"/>
</dbReference>
<organism evidence="5 6">
    <name type="scientific">Pendulispora albinea</name>
    <dbReference type="NCBI Taxonomy" id="2741071"/>
    <lineage>
        <taxon>Bacteria</taxon>
        <taxon>Pseudomonadati</taxon>
        <taxon>Myxococcota</taxon>
        <taxon>Myxococcia</taxon>
        <taxon>Myxococcales</taxon>
        <taxon>Sorangiineae</taxon>
        <taxon>Pendulisporaceae</taxon>
        <taxon>Pendulispora</taxon>
    </lineage>
</organism>
<dbReference type="Gene3D" id="3.40.710.10">
    <property type="entry name" value="DD-peptidase/beta-lactamase superfamily"/>
    <property type="match status" value="1"/>
</dbReference>
<feature type="domain" description="Beta-lactamase-related" evidence="2">
    <location>
        <begin position="67"/>
        <end position="386"/>
    </location>
</feature>
<proteinExistence type="predicted"/>
<dbReference type="InterPro" id="IPR001466">
    <property type="entry name" value="Beta-lactam-related"/>
</dbReference>
<reference evidence="5 6" key="1">
    <citation type="submission" date="2021-12" db="EMBL/GenBank/DDBJ databases">
        <title>Discovery of the Pendulisporaceae a myxobacterial family with distinct sporulation behavior and unique specialized metabolism.</title>
        <authorList>
            <person name="Garcia R."/>
            <person name="Popoff A."/>
            <person name="Bader C.D."/>
            <person name="Loehr J."/>
            <person name="Walesch S."/>
            <person name="Walt C."/>
            <person name="Boldt J."/>
            <person name="Bunk B."/>
            <person name="Haeckl F.J.F.P.J."/>
            <person name="Gunesch A.P."/>
            <person name="Birkelbach J."/>
            <person name="Nuebel U."/>
            <person name="Pietschmann T."/>
            <person name="Bach T."/>
            <person name="Mueller R."/>
        </authorList>
    </citation>
    <scope>NUCLEOTIDE SEQUENCE [LARGE SCALE GENOMIC DNA]</scope>
    <source>
        <strain evidence="5 6">MSr11954</strain>
    </source>
</reference>
<dbReference type="Gene3D" id="3.90.1150.140">
    <property type="match status" value="1"/>
</dbReference>
<dbReference type="InterPro" id="IPR048503">
    <property type="entry name" value="NamZ_C"/>
</dbReference>
<dbReference type="SUPFAM" id="SSF56601">
    <property type="entry name" value="beta-lactamase/transpeptidase-like"/>
    <property type="match status" value="1"/>
</dbReference>
<evidence type="ECO:0000313" key="6">
    <source>
        <dbReference type="Proteomes" id="UP001370348"/>
    </source>
</evidence>
<dbReference type="PANTHER" id="PTHR42915">
    <property type="entry name" value="HYPOTHETICAL 460 KDA PROTEIN IN FEUA-SIGW INTERGENIC REGION [PRECURSOR]"/>
    <property type="match status" value="1"/>
</dbReference>
<feature type="region of interest" description="Disordered" evidence="1">
    <location>
        <begin position="27"/>
        <end position="51"/>
    </location>
</feature>
<protein>
    <submittedName>
        <fullName evidence="5">DUF1343 domain-containing protein</fullName>
    </submittedName>
</protein>
<evidence type="ECO:0000256" key="1">
    <source>
        <dbReference type="SAM" id="MobiDB-lite"/>
    </source>
</evidence>
<feature type="domain" description="Peptidoglycan beta-N-acetylmuramidase NamZ C-terminal" evidence="4">
    <location>
        <begin position="640"/>
        <end position="789"/>
    </location>
</feature>
<evidence type="ECO:0000259" key="3">
    <source>
        <dbReference type="Pfam" id="PF07075"/>
    </source>
</evidence>
<gene>
    <name evidence="5" type="ORF">LZC94_34320</name>
</gene>
<feature type="compositionally biased region" description="Low complexity" evidence="1">
    <location>
        <begin position="34"/>
        <end position="51"/>
    </location>
</feature>
<feature type="domain" description="Peptidoglycan beta-N-acetylmuramidase NamZ N-terminal" evidence="3">
    <location>
        <begin position="434"/>
        <end position="636"/>
    </location>
</feature>
<dbReference type="InterPro" id="IPR008302">
    <property type="entry name" value="NamZ"/>
</dbReference>
<dbReference type="EMBL" id="CP089984">
    <property type="protein sequence ID" value="WXB12913.1"/>
    <property type="molecule type" value="Genomic_DNA"/>
</dbReference>
<dbReference type="Pfam" id="PF07075">
    <property type="entry name" value="NamZ_N"/>
    <property type="match status" value="1"/>
</dbReference>
<dbReference type="Proteomes" id="UP001370348">
    <property type="component" value="Chromosome"/>
</dbReference>
<name>A0ABZ2LST1_9BACT</name>
<dbReference type="Pfam" id="PF00144">
    <property type="entry name" value="Beta-lactamase"/>
    <property type="match status" value="1"/>
</dbReference>
<sequence>MTKRTWAGLLCCASLAVCCGERVQGQGVAPPPAVSSKPPVSKPPSEVDVPKPVTDPRLAAIDHAVDRALMEGRLPGCVVVVGRREGVLFRKAYGFRAYAPDPEEMTLDTVFDLASLTKPVATASSIMVLVDRGRVGLDEPAARYVPEFGRAGKGAITLRHLLTHVSGLPVETPVRDFQEGREVALGRIYDLVPRAAPGQAFVYSDVGFLVLEEVIKRVTGQDVAVFAAENVFRPLGMVETGFLPGPELRARAAVTEQRDGVWMRGQVHDPRAFYLGGVAGHAGLFSTAEDLTRYARALLAEGDTAAWSARTQLAFLAPHDVPGAIRALGWDVRSAYSGNRGEGWSPRAVGHGGYTGTVLWVDPERDWFVIVLSNRVHPEGRGNVNALAGRIGTVVAQALESGSGLGGGVGGRGVWAGIDVLRAEGFRRLRGAKVGLVTNAAGRARDGRTTVELLAQAEGVRLEALFSPEHGMGGDREGRIDGGKDAKTGLPVYSLYGRGEEGLEPSAESLASIDTLVVDLQDVGVRFYTYASTLRHAMAAAARHRVRVVVLDRPNPIDGVDVAGPVLTPVPKSFVNENALPVRHGMTLGELSLLFNAEHHMGAPLEVVTMKGWQRADYFDRTGLAWTPPSPNLRTVAQTVLYPAVGLLESTNLSVGRGTDTPFEILGAPWIDGPALASALRAAGIAGLTFRPVSFTPKTAIYAGQRCGGVRVTVSNRAAFEPARAWLGMAMTLHTLHPKEWHFADLDKMLADRTILEAMEAKRSPAEIEALWAAGLRAFKAKREKYLLYGNASTP</sequence>
<dbReference type="InterPro" id="IPR048502">
    <property type="entry name" value="NamZ_N"/>
</dbReference>
<dbReference type="Pfam" id="PF20732">
    <property type="entry name" value="NamZ_C"/>
    <property type="match status" value="1"/>
</dbReference>
<evidence type="ECO:0000259" key="4">
    <source>
        <dbReference type="Pfam" id="PF20732"/>
    </source>
</evidence>
<evidence type="ECO:0000259" key="2">
    <source>
        <dbReference type="Pfam" id="PF00144"/>
    </source>
</evidence>
<evidence type="ECO:0000313" key="5">
    <source>
        <dbReference type="EMBL" id="WXB12913.1"/>
    </source>
</evidence>
<accession>A0ABZ2LST1</accession>
<dbReference type="PANTHER" id="PTHR42915:SF1">
    <property type="entry name" value="PEPTIDOGLYCAN BETA-N-ACETYLMURAMIDASE NAMZ"/>
    <property type="match status" value="1"/>
</dbReference>
<dbReference type="RefSeq" id="WP_394822533.1">
    <property type="nucleotide sequence ID" value="NZ_CP089984.1"/>
</dbReference>
<dbReference type="Gene3D" id="3.40.50.12170">
    <property type="entry name" value="Uncharacterised protein PF07075, DUF1343"/>
    <property type="match status" value="1"/>
</dbReference>